<evidence type="ECO:0000256" key="1">
    <source>
        <dbReference type="SAM" id="MobiDB-lite"/>
    </source>
</evidence>
<dbReference type="AlphaFoldDB" id="A0A5K3EVH3"/>
<name>A0A5K3EVH3_MESCO</name>
<feature type="compositionally biased region" description="Polar residues" evidence="1">
    <location>
        <begin position="306"/>
        <end position="329"/>
    </location>
</feature>
<protein>
    <submittedName>
        <fullName evidence="2">YTH domain-containing protein</fullName>
    </submittedName>
</protein>
<accession>A0A5K3EVH3</accession>
<organism evidence="2">
    <name type="scientific">Mesocestoides corti</name>
    <name type="common">Flatworm</name>
    <dbReference type="NCBI Taxonomy" id="53468"/>
    <lineage>
        <taxon>Eukaryota</taxon>
        <taxon>Metazoa</taxon>
        <taxon>Spiralia</taxon>
        <taxon>Lophotrochozoa</taxon>
        <taxon>Platyhelminthes</taxon>
        <taxon>Cestoda</taxon>
        <taxon>Eucestoda</taxon>
        <taxon>Cyclophyllidea</taxon>
        <taxon>Mesocestoididae</taxon>
        <taxon>Mesocestoides</taxon>
    </lineage>
</organism>
<feature type="region of interest" description="Disordered" evidence="1">
    <location>
        <begin position="297"/>
        <end position="364"/>
    </location>
</feature>
<feature type="compositionally biased region" description="Low complexity" evidence="1">
    <location>
        <begin position="398"/>
        <end position="416"/>
    </location>
</feature>
<feature type="region of interest" description="Disordered" evidence="1">
    <location>
        <begin position="398"/>
        <end position="431"/>
    </location>
</feature>
<dbReference type="WBParaSite" id="MCU_003333-RA">
    <property type="protein sequence ID" value="MCU_003333-RA"/>
    <property type="gene ID" value="MCU_003333"/>
</dbReference>
<reference evidence="2" key="1">
    <citation type="submission" date="2019-11" db="UniProtKB">
        <authorList>
            <consortium name="WormBaseParasite"/>
        </authorList>
    </citation>
    <scope>IDENTIFICATION</scope>
</reference>
<feature type="region of interest" description="Disordered" evidence="1">
    <location>
        <begin position="77"/>
        <end position="99"/>
    </location>
</feature>
<proteinExistence type="predicted"/>
<sequence length="436" mass="47239">MKHHKGGFRDRIRRWHIRGRPIHCHVASNSTVVTVDFSFLLPSRSRPTGGGEPINAHHRPFLLFVVVRPFSPHSRPLLSPPLDHPPTHHLGSANAHERPPTSMRPCALRLQLPLCVCACVRVCVCVCVQHPVPLGWPVHWHAVFSRTGRASVASLSPVRPLLPTRAQPRDHTLPQPVEFIDESTERACVVQWPPNDSPLYPTALTHRQAAYSATSQRGVSAEDDVGGGGGGGLFGRGLAVCSNAAPAATAAGTPYGANGDYYQQLQAHAATTRQLLSDAAFNAAYSQGLGGGGGGGGGGYAGAPTPSGQLDLSVSTGSRSFQQAPTSAYVSDGGRFNYDEGDSTPSLPYYNPQRASAPLPPPLGMYDQNYRNSYQNNASMTAAAVAAAAYSYHYQQQQLQQQQQQQQLQQQQQQQQETDSPYDRVPYDYGRNRYLF</sequence>
<evidence type="ECO:0000313" key="2">
    <source>
        <dbReference type="WBParaSite" id="MCU_003333-RA"/>
    </source>
</evidence>